<evidence type="ECO:0000313" key="10">
    <source>
        <dbReference type="Proteomes" id="UP000272025"/>
    </source>
</evidence>
<reference evidence="9 10" key="1">
    <citation type="journal article" date="2018" name="Mol. Ecol.">
        <title>The obligate alkalophilic soda-lake fungus Sodiomyces alkalinus has shifted to a protein diet.</title>
        <authorList>
            <person name="Grum-Grzhimaylo A.A."/>
            <person name="Falkoski D.L."/>
            <person name="van den Heuvel J."/>
            <person name="Valero-Jimenez C.A."/>
            <person name="Min B."/>
            <person name="Choi I.G."/>
            <person name="Lipzen A."/>
            <person name="Daum C.G."/>
            <person name="Aanen D.K."/>
            <person name="Tsang A."/>
            <person name="Henrissat B."/>
            <person name="Bilanenko E.N."/>
            <person name="de Vries R.P."/>
            <person name="van Kan J.A.L."/>
            <person name="Grigoriev I.V."/>
            <person name="Debets A.J.M."/>
        </authorList>
    </citation>
    <scope>NUCLEOTIDE SEQUENCE [LARGE SCALE GENOMIC DNA]</scope>
    <source>
        <strain evidence="9 10">F11</strain>
    </source>
</reference>
<keyword evidence="4 7" id="KW-0472">Membrane</keyword>
<comment type="similarity">
    <text evidence="5">Belongs to the SAT4 family.</text>
</comment>
<feature type="transmembrane region" description="Helical" evidence="7">
    <location>
        <begin position="251"/>
        <end position="271"/>
    </location>
</feature>
<protein>
    <recommendedName>
        <fullName evidence="8">Rhodopsin domain-containing protein</fullName>
    </recommendedName>
</protein>
<evidence type="ECO:0000256" key="6">
    <source>
        <dbReference type="SAM" id="MobiDB-lite"/>
    </source>
</evidence>
<dbReference type="AlphaFoldDB" id="A0A3N2PPX7"/>
<name>A0A3N2PPX7_SODAK</name>
<feature type="transmembrane region" description="Helical" evidence="7">
    <location>
        <begin position="174"/>
        <end position="201"/>
    </location>
</feature>
<organism evidence="9 10">
    <name type="scientific">Sodiomyces alkalinus (strain CBS 110278 / VKM F-3762 / F11)</name>
    <name type="common">Alkaliphilic filamentous fungus</name>
    <dbReference type="NCBI Taxonomy" id="1314773"/>
    <lineage>
        <taxon>Eukaryota</taxon>
        <taxon>Fungi</taxon>
        <taxon>Dikarya</taxon>
        <taxon>Ascomycota</taxon>
        <taxon>Pezizomycotina</taxon>
        <taxon>Sordariomycetes</taxon>
        <taxon>Hypocreomycetidae</taxon>
        <taxon>Glomerellales</taxon>
        <taxon>Plectosphaerellaceae</taxon>
        <taxon>Sodiomyces</taxon>
    </lineage>
</organism>
<feature type="transmembrane region" description="Helical" evidence="7">
    <location>
        <begin position="213"/>
        <end position="231"/>
    </location>
</feature>
<dbReference type="RefSeq" id="XP_028464306.1">
    <property type="nucleotide sequence ID" value="XM_028612503.1"/>
</dbReference>
<dbReference type="Proteomes" id="UP000272025">
    <property type="component" value="Unassembled WGS sequence"/>
</dbReference>
<feature type="transmembrane region" description="Helical" evidence="7">
    <location>
        <begin position="20"/>
        <end position="41"/>
    </location>
</feature>
<feature type="transmembrane region" description="Helical" evidence="7">
    <location>
        <begin position="53"/>
        <end position="74"/>
    </location>
</feature>
<gene>
    <name evidence="9" type="ORF">SODALDRAFT_335593</name>
</gene>
<dbReference type="InterPro" id="IPR049326">
    <property type="entry name" value="Rhodopsin_dom_fungi"/>
</dbReference>
<evidence type="ECO:0000313" key="9">
    <source>
        <dbReference type="EMBL" id="ROT36500.1"/>
    </source>
</evidence>
<feature type="transmembrane region" description="Helical" evidence="7">
    <location>
        <begin position="131"/>
        <end position="154"/>
    </location>
</feature>
<feature type="compositionally biased region" description="Basic and acidic residues" evidence="6">
    <location>
        <begin position="298"/>
        <end position="311"/>
    </location>
</feature>
<feature type="domain" description="Rhodopsin" evidence="8">
    <location>
        <begin position="37"/>
        <end position="275"/>
    </location>
</feature>
<evidence type="ECO:0000256" key="1">
    <source>
        <dbReference type="ARBA" id="ARBA00004141"/>
    </source>
</evidence>
<sequence length="388" mass="42239">MSAEETFSAAYLAENKGPSILGSTIAVSIASTLFAGARLFVRGKILRQLHLDDYLIIISVLAGWVSLAMAITAVANGNGRHFDTLSLQQKQDVILWTIVGFPPGIISFGVPKLAVVALLTRIMNPSRWHTIFLWALTGLCNVALMGCTVILFAQCQPSRSQWNFSVPGVCWDRWILVHYAIFAGAFSAFVDLYLAIYPALVLAKLKLNVKKKIALTVALGIGSVSTVVAIYKCTRLPALASPDFSYDTSDLIIWTIVEGSTIIIASCIPILQPLVDVLFGKRALGSSSDPRYKYQHYGTDRSGPRNLKSDIDMPSVHRSGHHMHGKPAQNEEGASEYELTRGPASKSSQESILERNRLPSDGAIVRTDVFTVKVSQAKPGESDRGMGF</sequence>
<dbReference type="OrthoDB" id="5429740at2759"/>
<keyword evidence="10" id="KW-1185">Reference proteome</keyword>
<dbReference type="Pfam" id="PF20684">
    <property type="entry name" value="Fung_rhodopsin"/>
    <property type="match status" value="1"/>
</dbReference>
<keyword evidence="2 7" id="KW-0812">Transmembrane</keyword>
<accession>A0A3N2PPX7</accession>
<proteinExistence type="inferred from homology"/>
<dbReference type="InterPro" id="IPR052337">
    <property type="entry name" value="SAT4-like"/>
</dbReference>
<evidence type="ECO:0000256" key="4">
    <source>
        <dbReference type="ARBA" id="ARBA00023136"/>
    </source>
</evidence>
<evidence type="ECO:0000259" key="8">
    <source>
        <dbReference type="Pfam" id="PF20684"/>
    </source>
</evidence>
<comment type="subcellular location">
    <subcellularLocation>
        <location evidence="1">Membrane</location>
        <topology evidence="1">Multi-pass membrane protein</topology>
    </subcellularLocation>
</comment>
<feature type="region of interest" description="Disordered" evidence="6">
    <location>
        <begin position="293"/>
        <end position="359"/>
    </location>
</feature>
<evidence type="ECO:0000256" key="5">
    <source>
        <dbReference type="ARBA" id="ARBA00038359"/>
    </source>
</evidence>
<evidence type="ECO:0000256" key="2">
    <source>
        <dbReference type="ARBA" id="ARBA00022692"/>
    </source>
</evidence>
<dbReference type="STRING" id="1314773.A0A3N2PPX7"/>
<dbReference type="EMBL" id="ML119059">
    <property type="protein sequence ID" value="ROT36500.1"/>
    <property type="molecule type" value="Genomic_DNA"/>
</dbReference>
<dbReference type="GeneID" id="39580981"/>
<evidence type="ECO:0000256" key="7">
    <source>
        <dbReference type="SAM" id="Phobius"/>
    </source>
</evidence>
<feature type="transmembrane region" description="Helical" evidence="7">
    <location>
        <begin position="94"/>
        <end position="119"/>
    </location>
</feature>
<dbReference type="PANTHER" id="PTHR33048:SF155">
    <property type="entry name" value="INTEGRAL MEMBRANE PROTEIN"/>
    <property type="match status" value="1"/>
</dbReference>
<keyword evidence="3 7" id="KW-1133">Transmembrane helix</keyword>
<dbReference type="PANTHER" id="PTHR33048">
    <property type="entry name" value="PTH11-LIKE INTEGRAL MEMBRANE PROTEIN (AFU_ORTHOLOGUE AFUA_5G11245)"/>
    <property type="match status" value="1"/>
</dbReference>
<dbReference type="GO" id="GO:0016020">
    <property type="term" value="C:membrane"/>
    <property type="evidence" value="ECO:0007669"/>
    <property type="project" value="UniProtKB-SubCell"/>
</dbReference>
<evidence type="ECO:0000256" key="3">
    <source>
        <dbReference type="ARBA" id="ARBA00022989"/>
    </source>
</evidence>